<keyword evidence="2" id="KW-0732">Signal</keyword>
<evidence type="ECO:0008006" key="4">
    <source>
        <dbReference type="Google" id="ProtNLM"/>
    </source>
</evidence>
<organism evidence="3">
    <name type="scientific">Rhizochromulina marina</name>
    <dbReference type="NCBI Taxonomy" id="1034831"/>
    <lineage>
        <taxon>Eukaryota</taxon>
        <taxon>Sar</taxon>
        <taxon>Stramenopiles</taxon>
        <taxon>Ochrophyta</taxon>
        <taxon>Dictyochophyceae</taxon>
        <taxon>Rhizochromulinales</taxon>
        <taxon>Rhizochromulina</taxon>
    </lineage>
</organism>
<evidence type="ECO:0000313" key="3">
    <source>
        <dbReference type="EMBL" id="CAD9683553.1"/>
    </source>
</evidence>
<dbReference type="PANTHER" id="PTHR47661:SF2">
    <property type="entry name" value="PHOSPHOGLUCAN PHOSPHATASE LSF1, CHLOROPLASTIC"/>
    <property type="match status" value="1"/>
</dbReference>
<dbReference type="InterPro" id="IPR036034">
    <property type="entry name" value="PDZ_sf"/>
</dbReference>
<feature type="compositionally biased region" description="Basic and acidic residues" evidence="1">
    <location>
        <begin position="168"/>
        <end position="183"/>
    </location>
</feature>
<feature type="region of interest" description="Disordered" evidence="1">
    <location>
        <begin position="161"/>
        <end position="183"/>
    </location>
</feature>
<protein>
    <recommendedName>
        <fullName evidence="4">PDZ domain-containing protein</fullName>
    </recommendedName>
</protein>
<feature type="chain" id="PRO_5030839996" description="PDZ domain-containing protein" evidence="2">
    <location>
        <begin position="19"/>
        <end position="215"/>
    </location>
</feature>
<evidence type="ECO:0000256" key="1">
    <source>
        <dbReference type="SAM" id="MobiDB-lite"/>
    </source>
</evidence>
<proteinExistence type="predicted"/>
<dbReference type="AlphaFoldDB" id="A0A7S2RXM9"/>
<sequence>MLQASALVWLALVPVISGFTVSSIPGRAAPTKLVPRRTEPLQGFNDEYGWGQDVVRRKEREQRAAEAGDRVVEVAKPLGAILEEDNNGDVFVASVMPGSNAERAGLKPGELISMVSATFGNELWSAKGAGLGRVTKAIKVRIGNSVQLVVQNEKEAAKRARAAQMSAGEKKRREEEQMAKRDKLMSEIKDERSAAVKTGFGLNKKFFGLWGDEQS</sequence>
<dbReference type="PANTHER" id="PTHR47661">
    <property type="entry name" value="PHOSPHOGLUCAN PHOSPHATASE LSF1, CHLOROPLASTIC"/>
    <property type="match status" value="1"/>
</dbReference>
<reference evidence="3" key="1">
    <citation type="submission" date="2021-01" db="EMBL/GenBank/DDBJ databases">
        <authorList>
            <person name="Corre E."/>
            <person name="Pelletier E."/>
            <person name="Niang G."/>
            <person name="Scheremetjew M."/>
            <person name="Finn R."/>
            <person name="Kale V."/>
            <person name="Holt S."/>
            <person name="Cochrane G."/>
            <person name="Meng A."/>
            <person name="Brown T."/>
            <person name="Cohen L."/>
        </authorList>
    </citation>
    <scope>NUCLEOTIDE SEQUENCE</scope>
    <source>
        <strain evidence="3">CCMP1243</strain>
    </source>
</reference>
<dbReference type="Gene3D" id="2.30.42.10">
    <property type="match status" value="1"/>
</dbReference>
<dbReference type="EMBL" id="HBHJ01013790">
    <property type="protein sequence ID" value="CAD9683553.1"/>
    <property type="molecule type" value="Transcribed_RNA"/>
</dbReference>
<gene>
    <name evidence="3" type="ORF">RMAR1173_LOCUS9006</name>
</gene>
<name>A0A7S2RXM9_9STRA</name>
<evidence type="ECO:0000256" key="2">
    <source>
        <dbReference type="SAM" id="SignalP"/>
    </source>
</evidence>
<accession>A0A7S2RXM9</accession>
<dbReference type="SUPFAM" id="SSF50156">
    <property type="entry name" value="PDZ domain-like"/>
    <property type="match status" value="1"/>
</dbReference>
<feature type="signal peptide" evidence="2">
    <location>
        <begin position="1"/>
        <end position="18"/>
    </location>
</feature>